<dbReference type="InterPro" id="IPR025714">
    <property type="entry name" value="Methyltranfer_dom"/>
</dbReference>
<dbReference type="SUPFAM" id="SSF46955">
    <property type="entry name" value="Putative DNA-binding domain"/>
    <property type="match status" value="1"/>
</dbReference>
<dbReference type="PANTHER" id="PTHR30204">
    <property type="entry name" value="REDOX-CYCLING DRUG-SENSING TRANSCRIPTIONAL ACTIVATOR SOXR"/>
    <property type="match status" value="1"/>
</dbReference>
<dbReference type="PROSITE" id="PS50937">
    <property type="entry name" value="HTH_MERR_2"/>
    <property type="match status" value="1"/>
</dbReference>
<dbReference type="SMART" id="SM00422">
    <property type="entry name" value="HTH_MERR"/>
    <property type="match status" value="1"/>
</dbReference>
<dbReference type="STRING" id="1120996.SAMN02746066_01101"/>
<sequence length="399" mass="46752">MEKKYYTAGEIAKISGVSSRTIRYYDSKGLLQPVDYSASGYRYYDSSSFETLQKILMFKFLGFSLEQIKELIQSHQREYSIMKQSLESQKELLKKKRIEIDRLLEAVEVAETCTEIEDWDNLIVLLNLLSNEKKIENQYATTDNLNRRITIHQYNTSTVNWMEWVFDHLHIEDGMKILEVGCGNGLLWETNITRLPPNLEIYVSDYSEGMLECIKKCFNKHKAELIKKNIQIHYRQEDSNNLQLDDMKFDVIIANHMLYHLERMEDCLLKLKKALGKDGYLVCSTIGNGHMKELMDLVYEYDNTIDNTLDLCVKRFSLQNGKTQLSKVFNQIERYDFDSNLIVDNAKVIWDYVYSFPGNAPVILERTGDMLMKMIMDRIDKEGAFLIHKETGLFECRNI</sequence>
<dbReference type="Proteomes" id="UP000184038">
    <property type="component" value="Unassembled WGS sequence"/>
</dbReference>
<name>A0A1M7GT25_9FIRM</name>
<dbReference type="SUPFAM" id="SSF53335">
    <property type="entry name" value="S-adenosyl-L-methionine-dependent methyltransferases"/>
    <property type="match status" value="1"/>
</dbReference>
<dbReference type="EMBL" id="FRCP01000007">
    <property type="protein sequence ID" value="SHM19380.1"/>
    <property type="molecule type" value="Genomic_DNA"/>
</dbReference>
<organism evidence="4 5">
    <name type="scientific">Anaerosporobacter mobilis DSM 15930</name>
    <dbReference type="NCBI Taxonomy" id="1120996"/>
    <lineage>
        <taxon>Bacteria</taxon>
        <taxon>Bacillati</taxon>
        <taxon>Bacillota</taxon>
        <taxon>Clostridia</taxon>
        <taxon>Lachnospirales</taxon>
        <taxon>Lachnospiraceae</taxon>
        <taxon>Anaerosporobacter</taxon>
    </lineage>
</organism>
<dbReference type="AlphaFoldDB" id="A0A1M7GT25"/>
<dbReference type="InterPro" id="IPR009061">
    <property type="entry name" value="DNA-bd_dom_put_sf"/>
</dbReference>
<dbReference type="GO" id="GO:0003677">
    <property type="term" value="F:DNA binding"/>
    <property type="evidence" value="ECO:0007669"/>
    <property type="project" value="UniProtKB-KW"/>
</dbReference>
<protein>
    <submittedName>
        <fullName evidence="4">DNA-binding transcriptional regulator, MerR family</fullName>
    </submittedName>
</protein>
<dbReference type="InterPro" id="IPR000551">
    <property type="entry name" value="MerR-type_HTH_dom"/>
</dbReference>
<dbReference type="InterPro" id="IPR047057">
    <property type="entry name" value="MerR_fam"/>
</dbReference>
<evidence type="ECO:0000313" key="4">
    <source>
        <dbReference type="EMBL" id="SHM19380.1"/>
    </source>
</evidence>
<evidence type="ECO:0000313" key="5">
    <source>
        <dbReference type="Proteomes" id="UP000184038"/>
    </source>
</evidence>
<dbReference type="GO" id="GO:0003700">
    <property type="term" value="F:DNA-binding transcription factor activity"/>
    <property type="evidence" value="ECO:0007669"/>
    <property type="project" value="InterPro"/>
</dbReference>
<dbReference type="CDD" id="cd02440">
    <property type="entry name" value="AdoMet_MTases"/>
    <property type="match status" value="1"/>
</dbReference>
<evidence type="ECO:0000256" key="1">
    <source>
        <dbReference type="ARBA" id="ARBA00023125"/>
    </source>
</evidence>
<dbReference type="InterPro" id="IPR029063">
    <property type="entry name" value="SAM-dependent_MTases_sf"/>
</dbReference>
<keyword evidence="1 4" id="KW-0238">DNA-binding</keyword>
<dbReference type="OrthoDB" id="9777497at2"/>
<keyword evidence="5" id="KW-1185">Reference proteome</keyword>
<reference evidence="4 5" key="1">
    <citation type="submission" date="2016-11" db="EMBL/GenBank/DDBJ databases">
        <authorList>
            <person name="Jaros S."/>
            <person name="Januszkiewicz K."/>
            <person name="Wedrychowicz H."/>
        </authorList>
    </citation>
    <scope>NUCLEOTIDE SEQUENCE [LARGE SCALE GENOMIC DNA]</scope>
    <source>
        <strain evidence="4 5">DSM 15930</strain>
    </source>
</reference>
<dbReference type="Pfam" id="PF13411">
    <property type="entry name" value="MerR_1"/>
    <property type="match status" value="1"/>
</dbReference>
<dbReference type="PRINTS" id="PR00040">
    <property type="entry name" value="HTHMERR"/>
</dbReference>
<dbReference type="PANTHER" id="PTHR30204:SF96">
    <property type="entry name" value="CHROMOSOME-ANCHORING PROTEIN RACA"/>
    <property type="match status" value="1"/>
</dbReference>
<accession>A0A1M7GT25</accession>
<proteinExistence type="predicted"/>
<feature type="domain" description="HTH merR-type" evidence="3">
    <location>
        <begin position="5"/>
        <end position="74"/>
    </location>
</feature>
<dbReference type="RefSeq" id="WP_073284245.1">
    <property type="nucleotide sequence ID" value="NZ_FRCP01000007.1"/>
</dbReference>
<dbReference type="Gene3D" id="3.40.50.150">
    <property type="entry name" value="Vaccinia Virus protein VP39"/>
    <property type="match status" value="1"/>
</dbReference>
<dbReference type="Pfam" id="PF13847">
    <property type="entry name" value="Methyltransf_31"/>
    <property type="match status" value="1"/>
</dbReference>
<evidence type="ECO:0000259" key="3">
    <source>
        <dbReference type="PROSITE" id="PS50937"/>
    </source>
</evidence>
<dbReference type="PROSITE" id="PS00552">
    <property type="entry name" value="HTH_MERR_1"/>
    <property type="match status" value="1"/>
</dbReference>
<feature type="coiled-coil region" evidence="2">
    <location>
        <begin position="65"/>
        <end position="106"/>
    </location>
</feature>
<keyword evidence="2" id="KW-0175">Coiled coil</keyword>
<gene>
    <name evidence="4" type="ORF">SAMN02746066_01101</name>
</gene>
<dbReference type="CDD" id="cd01106">
    <property type="entry name" value="HTH_TipAL-Mta"/>
    <property type="match status" value="1"/>
</dbReference>
<evidence type="ECO:0000256" key="2">
    <source>
        <dbReference type="SAM" id="Coils"/>
    </source>
</evidence>
<dbReference type="Gene3D" id="1.10.1660.10">
    <property type="match status" value="1"/>
</dbReference>